<dbReference type="SUPFAM" id="SSF103473">
    <property type="entry name" value="MFS general substrate transporter"/>
    <property type="match status" value="1"/>
</dbReference>
<feature type="transmembrane region" description="Helical" evidence="4">
    <location>
        <begin position="209"/>
        <end position="231"/>
    </location>
</feature>
<feature type="transmembrane region" description="Helical" evidence="4">
    <location>
        <begin position="153"/>
        <end position="173"/>
    </location>
</feature>
<dbReference type="InterPro" id="IPR050327">
    <property type="entry name" value="Proton-linked_MCT"/>
</dbReference>
<feature type="transmembrane region" description="Helical" evidence="4">
    <location>
        <begin position="283"/>
        <end position="305"/>
    </location>
</feature>
<dbReference type="InterPro" id="IPR036259">
    <property type="entry name" value="MFS_trans_sf"/>
</dbReference>
<dbReference type="AlphaFoldDB" id="M2N247"/>
<feature type="transmembrane region" description="Helical" evidence="4">
    <location>
        <begin position="440"/>
        <end position="462"/>
    </location>
</feature>
<gene>
    <name evidence="6" type="ORF">BAUCODRAFT_272483</name>
</gene>
<dbReference type="OMA" id="FMGLYMP"/>
<dbReference type="GeneID" id="19110542"/>
<protein>
    <recommendedName>
        <fullName evidence="5">Major facilitator superfamily (MFS) profile domain-containing protein</fullName>
    </recommendedName>
</protein>
<evidence type="ECO:0000313" key="7">
    <source>
        <dbReference type="Proteomes" id="UP000011761"/>
    </source>
</evidence>
<keyword evidence="4" id="KW-0812">Transmembrane</keyword>
<dbReference type="OrthoDB" id="6509908at2759"/>
<dbReference type="KEGG" id="bcom:BAUCODRAFT_272483"/>
<sequence>MTTDSLATSSFGEDPEKDVGLNSSPKDGEVHLTKYEADLRDAAEPPFTEEVEPAANGSALERVASAKPSVNNIKSVPNGGLVAWLQVLGSFFIYWNSWGIVNTFGVYQTYYETGLLASSSPSDIAWVGSIQAFLLMIGGAIAGPVYDAGYIRSLLLGGSILTVFGQMMLSLSTKLWQVMLSQGICMGIGLGILFTPGVAILSTYWSTRIALATGIAAAGSSLGGTVMPIVFYRLQPVIGFAWATRVLGFIMLFTLIISNLTLKVRVLPAGRRKMIDYTALKETPYMLFTIGQTLAFVGLYVPFFYVQSYVIRTGIAKPDLAFYFLSIINAASTFGRIIPGYMADFVGPLNLIVPFTIIAGILCLALTGAHSVASVIVILVIFGFCSGTLVSLPPTIIVQLTANRAVIGTRIGMCFAIVSVGLLIGTPVSGAILGASSFTYVWVFGGIFTVAGGLAMGACRVAKGGWTLVRKC</sequence>
<comment type="similarity">
    <text evidence="2">Belongs to the major facilitator superfamily. Monocarboxylate porter (TC 2.A.1.13) family.</text>
</comment>
<feature type="region of interest" description="Disordered" evidence="3">
    <location>
        <begin position="1"/>
        <end position="28"/>
    </location>
</feature>
<evidence type="ECO:0000256" key="2">
    <source>
        <dbReference type="ARBA" id="ARBA00006727"/>
    </source>
</evidence>
<evidence type="ECO:0000256" key="4">
    <source>
        <dbReference type="SAM" id="Phobius"/>
    </source>
</evidence>
<reference evidence="6 7" key="1">
    <citation type="journal article" date="2012" name="PLoS Pathog.">
        <title>Diverse lifestyles and strategies of plant pathogenesis encoded in the genomes of eighteen Dothideomycetes fungi.</title>
        <authorList>
            <person name="Ohm R.A."/>
            <person name="Feau N."/>
            <person name="Henrissat B."/>
            <person name="Schoch C.L."/>
            <person name="Horwitz B.A."/>
            <person name="Barry K.W."/>
            <person name="Condon B.J."/>
            <person name="Copeland A.C."/>
            <person name="Dhillon B."/>
            <person name="Glaser F."/>
            <person name="Hesse C.N."/>
            <person name="Kosti I."/>
            <person name="LaButti K."/>
            <person name="Lindquist E.A."/>
            <person name="Lucas S."/>
            <person name="Salamov A.A."/>
            <person name="Bradshaw R.E."/>
            <person name="Ciuffetti L."/>
            <person name="Hamelin R.C."/>
            <person name="Kema G.H.J."/>
            <person name="Lawrence C."/>
            <person name="Scott J.A."/>
            <person name="Spatafora J.W."/>
            <person name="Turgeon B.G."/>
            <person name="de Wit P.J.G.M."/>
            <person name="Zhong S."/>
            <person name="Goodwin S.B."/>
            <person name="Grigoriev I.V."/>
        </authorList>
    </citation>
    <scope>NUCLEOTIDE SEQUENCE [LARGE SCALE GENOMIC DNA]</scope>
    <source>
        <strain evidence="6 7">UAMH 10762</strain>
    </source>
</reference>
<keyword evidence="7" id="KW-1185">Reference proteome</keyword>
<dbReference type="RefSeq" id="XP_007680264.1">
    <property type="nucleotide sequence ID" value="XM_007682074.1"/>
</dbReference>
<keyword evidence="4" id="KW-0472">Membrane</keyword>
<dbReference type="GO" id="GO:0016020">
    <property type="term" value="C:membrane"/>
    <property type="evidence" value="ECO:0007669"/>
    <property type="project" value="UniProtKB-SubCell"/>
</dbReference>
<feature type="transmembrane region" description="Helical" evidence="4">
    <location>
        <begin position="345"/>
        <end position="367"/>
    </location>
</feature>
<evidence type="ECO:0000256" key="1">
    <source>
        <dbReference type="ARBA" id="ARBA00004141"/>
    </source>
</evidence>
<dbReference type="Gene3D" id="1.20.1250.20">
    <property type="entry name" value="MFS general substrate transporter like domains"/>
    <property type="match status" value="1"/>
</dbReference>
<feature type="transmembrane region" description="Helical" evidence="4">
    <location>
        <begin position="179"/>
        <end position="202"/>
    </location>
</feature>
<evidence type="ECO:0000313" key="6">
    <source>
        <dbReference type="EMBL" id="EMC93054.1"/>
    </source>
</evidence>
<dbReference type="eggNOG" id="KOG2504">
    <property type="taxonomic scope" value="Eukaryota"/>
</dbReference>
<accession>M2N247</accession>
<dbReference type="CDD" id="cd17352">
    <property type="entry name" value="MFS_MCT_SLC16"/>
    <property type="match status" value="1"/>
</dbReference>
<feature type="transmembrane region" description="Helical" evidence="4">
    <location>
        <begin position="413"/>
        <end position="434"/>
    </location>
</feature>
<feature type="transmembrane region" description="Helical" evidence="4">
    <location>
        <begin position="320"/>
        <end position="338"/>
    </location>
</feature>
<dbReference type="Proteomes" id="UP000011761">
    <property type="component" value="Unassembled WGS sequence"/>
</dbReference>
<dbReference type="PANTHER" id="PTHR11360:SF234">
    <property type="entry name" value="MFS-TYPE TRANSPORTER DBAD-RELATED"/>
    <property type="match status" value="1"/>
</dbReference>
<dbReference type="PANTHER" id="PTHR11360">
    <property type="entry name" value="MONOCARBOXYLATE TRANSPORTER"/>
    <property type="match status" value="1"/>
</dbReference>
<evidence type="ECO:0000259" key="5">
    <source>
        <dbReference type="PROSITE" id="PS50850"/>
    </source>
</evidence>
<feature type="transmembrane region" description="Helical" evidence="4">
    <location>
        <begin position="237"/>
        <end position="262"/>
    </location>
</feature>
<feature type="transmembrane region" description="Helical" evidence="4">
    <location>
        <begin position="81"/>
        <end position="104"/>
    </location>
</feature>
<evidence type="ECO:0000256" key="3">
    <source>
        <dbReference type="SAM" id="MobiDB-lite"/>
    </source>
</evidence>
<keyword evidence="4" id="KW-1133">Transmembrane helix</keyword>
<comment type="subcellular location">
    <subcellularLocation>
        <location evidence="1">Membrane</location>
        <topology evidence="1">Multi-pass membrane protein</topology>
    </subcellularLocation>
</comment>
<dbReference type="PROSITE" id="PS50850">
    <property type="entry name" value="MFS"/>
    <property type="match status" value="1"/>
</dbReference>
<feature type="transmembrane region" description="Helical" evidence="4">
    <location>
        <begin position="373"/>
        <end position="392"/>
    </location>
</feature>
<feature type="compositionally biased region" description="Polar residues" evidence="3">
    <location>
        <begin position="1"/>
        <end position="11"/>
    </location>
</feature>
<dbReference type="InterPro" id="IPR020846">
    <property type="entry name" value="MFS_dom"/>
</dbReference>
<organism evidence="6 7">
    <name type="scientific">Baudoinia panamericana (strain UAMH 10762)</name>
    <name type="common">Angels' share fungus</name>
    <name type="synonym">Baudoinia compniacensis (strain UAMH 10762)</name>
    <dbReference type="NCBI Taxonomy" id="717646"/>
    <lineage>
        <taxon>Eukaryota</taxon>
        <taxon>Fungi</taxon>
        <taxon>Dikarya</taxon>
        <taxon>Ascomycota</taxon>
        <taxon>Pezizomycotina</taxon>
        <taxon>Dothideomycetes</taxon>
        <taxon>Dothideomycetidae</taxon>
        <taxon>Mycosphaerellales</taxon>
        <taxon>Teratosphaeriaceae</taxon>
        <taxon>Baudoinia</taxon>
    </lineage>
</organism>
<dbReference type="Pfam" id="PF07690">
    <property type="entry name" value="MFS_1"/>
    <property type="match status" value="1"/>
</dbReference>
<feature type="domain" description="Major facilitator superfamily (MFS) profile" evidence="5">
    <location>
        <begin position="82"/>
        <end position="463"/>
    </location>
</feature>
<dbReference type="EMBL" id="KB445561">
    <property type="protein sequence ID" value="EMC93054.1"/>
    <property type="molecule type" value="Genomic_DNA"/>
</dbReference>
<name>M2N247_BAUPA</name>
<dbReference type="GO" id="GO:0022857">
    <property type="term" value="F:transmembrane transporter activity"/>
    <property type="evidence" value="ECO:0007669"/>
    <property type="project" value="InterPro"/>
</dbReference>
<proteinExistence type="inferred from homology"/>
<dbReference type="HOGENOM" id="CLU_001265_1_1_1"/>
<feature type="transmembrane region" description="Helical" evidence="4">
    <location>
        <begin position="124"/>
        <end position="146"/>
    </location>
</feature>
<dbReference type="InterPro" id="IPR011701">
    <property type="entry name" value="MFS"/>
</dbReference>